<keyword evidence="2" id="KW-1185">Reference proteome</keyword>
<organism evidence="1 2">
    <name type="scientific">Spectribacter acetivorans</name>
    <dbReference type="NCBI Taxonomy" id="3075603"/>
    <lineage>
        <taxon>Bacteria</taxon>
        <taxon>Pseudomonadati</taxon>
        <taxon>Pseudomonadota</taxon>
        <taxon>Gammaproteobacteria</taxon>
        <taxon>Salinisphaerales</taxon>
        <taxon>Salinisphaeraceae</taxon>
        <taxon>Spectribacter</taxon>
    </lineage>
</organism>
<proteinExistence type="predicted"/>
<dbReference type="EMBL" id="JAVRHY010000011">
    <property type="protein sequence ID" value="MDT0619198.1"/>
    <property type="molecule type" value="Genomic_DNA"/>
</dbReference>
<gene>
    <name evidence="1" type="ORF">RM531_12000</name>
</gene>
<evidence type="ECO:0000313" key="1">
    <source>
        <dbReference type="EMBL" id="MDT0619198.1"/>
    </source>
</evidence>
<evidence type="ECO:0008006" key="3">
    <source>
        <dbReference type="Google" id="ProtNLM"/>
    </source>
</evidence>
<protein>
    <recommendedName>
        <fullName evidence="3">Acetyltransferase</fullName>
    </recommendedName>
</protein>
<comment type="caution">
    <text evidence="1">The sequence shown here is derived from an EMBL/GenBank/DDBJ whole genome shotgun (WGS) entry which is preliminary data.</text>
</comment>
<name>A0ABU3BD78_9GAMM</name>
<sequence length="62" mass="6432">MSESDDTAVLAERVREACIDAALAGYEDAAIAGLCHEGCWEAAISAIRRLPVAALTAEPDDG</sequence>
<reference evidence="1 2" key="1">
    <citation type="submission" date="2023-09" db="EMBL/GenBank/DDBJ databases">
        <authorList>
            <person name="Rey-Velasco X."/>
        </authorList>
    </citation>
    <scope>NUCLEOTIDE SEQUENCE [LARGE SCALE GENOMIC DNA]</scope>
    <source>
        <strain evidence="1 2">P385</strain>
    </source>
</reference>
<evidence type="ECO:0000313" key="2">
    <source>
        <dbReference type="Proteomes" id="UP001259982"/>
    </source>
</evidence>
<dbReference type="Proteomes" id="UP001259982">
    <property type="component" value="Unassembled WGS sequence"/>
</dbReference>
<dbReference type="RefSeq" id="WP_311659554.1">
    <property type="nucleotide sequence ID" value="NZ_JAVRHY010000011.1"/>
</dbReference>
<accession>A0ABU3BD78</accession>